<gene>
    <name evidence="1" type="ORF">CARN7_1887</name>
</gene>
<comment type="caution">
    <text evidence="1">The sequence shown here is derived from an EMBL/GenBank/DDBJ whole genome shotgun (WGS) entry which is preliminary data.</text>
</comment>
<organism evidence="1">
    <name type="scientific">mine drainage metagenome</name>
    <dbReference type="NCBI Taxonomy" id="410659"/>
    <lineage>
        <taxon>unclassified sequences</taxon>
        <taxon>metagenomes</taxon>
        <taxon>ecological metagenomes</taxon>
    </lineage>
</organism>
<reference evidence="1" key="1">
    <citation type="submission" date="2009-10" db="EMBL/GenBank/DDBJ databases">
        <title>Diversity of trophic interactions inside an arsenic-rich microbial ecosystem.</title>
        <authorList>
            <person name="Bertin P.N."/>
            <person name="Heinrich-Salmeron A."/>
            <person name="Pelletier E."/>
            <person name="Goulhen-Chollet F."/>
            <person name="Arsene-Ploetze F."/>
            <person name="Gallien S."/>
            <person name="Calteau A."/>
            <person name="Vallenet D."/>
            <person name="Casiot C."/>
            <person name="Chane-Woon-Ming B."/>
            <person name="Giloteaux L."/>
            <person name="Barakat M."/>
            <person name="Bonnefoy V."/>
            <person name="Bruneel O."/>
            <person name="Chandler M."/>
            <person name="Cleiss J."/>
            <person name="Duran R."/>
            <person name="Elbaz-Poulichet F."/>
            <person name="Fonknechten N."/>
            <person name="Lauga B."/>
            <person name="Mornico D."/>
            <person name="Ortet P."/>
            <person name="Schaeffer C."/>
            <person name="Siguier P."/>
            <person name="Alexander Thil Smith A."/>
            <person name="Van Dorsselaer A."/>
            <person name="Weissenbach J."/>
            <person name="Medigue C."/>
            <person name="Le Paslier D."/>
        </authorList>
    </citation>
    <scope>NUCLEOTIDE SEQUENCE</scope>
</reference>
<dbReference type="EMBL" id="CABR01000121">
    <property type="protein sequence ID" value="CBI11077.1"/>
    <property type="molecule type" value="Genomic_DNA"/>
</dbReference>
<proteinExistence type="predicted"/>
<protein>
    <submittedName>
        <fullName evidence="1">Uncharacterized protein</fullName>
    </submittedName>
</protein>
<evidence type="ECO:0000313" key="1">
    <source>
        <dbReference type="EMBL" id="CBI11077.1"/>
    </source>
</evidence>
<sequence length="118" mass="13467">MTSMLLISVLQPGKAKKAQHDKLRSLLGISKRTLARWRLWWREALVRTPLWRAEGAIILPPIPRQDLPGGLIERFVGDCTQQLLYALVFLSPLSAPRIFLKKEGRRFPAENDTVFAGY</sequence>
<accession>E6QV04</accession>
<name>E6QV04_9ZZZZ</name>
<dbReference type="AlphaFoldDB" id="E6QV04"/>